<dbReference type="GO" id="GO:0008270">
    <property type="term" value="F:zinc ion binding"/>
    <property type="evidence" value="ECO:0007669"/>
    <property type="project" value="TreeGrafter"/>
</dbReference>
<dbReference type="EMBL" id="OU963870">
    <property type="protein sequence ID" value="CAH0395174.1"/>
    <property type="molecule type" value="Genomic_DNA"/>
</dbReference>
<feature type="domain" description="ERAP1-like C-terminal" evidence="3">
    <location>
        <begin position="173"/>
        <end position="338"/>
    </location>
</feature>
<dbReference type="GO" id="GO:0016020">
    <property type="term" value="C:membrane"/>
    <property type="evidence" value="ECO:0007669"/>
    <property type="project" value="TreeGrafter"/>
</dbReference>
<keyword evidence="5" id="KW-1185">Reference proteome</keyword>
<dbReference type="GO" id="GO:0005737">
    <property type="term" value="C:cytoplasm"/>
    <property type="evidence" value="ECO:0007669"/>
    <property type="project" value="TreeGrafter"/>
</dbReference>
<feature type="region of interest" description="Disordered" evidence="2">
    <location>
        <begin position="49"/>
        <end position="137"/>
    </location>
</feature>
<evidence type="ECO:0000256" key="1">
    <source>
        <dbReference type="ARBA" id="ARBA00010136"/>
    </source>
</evidence>
<evidence type="ECO:0000259" key="3">
    <source>
        <dbReference type="Pfam" id="PF11838"/>
    </source>
</evidence>
<comment type="similarity">
    <text evidence="1">Belongs to the peptidase M1 family.</text>
</comment>
<name>A0A9P0APP7_BEMTA</name>
<dbReference type="PANTHER" id="PTHR11533:SF253">
    <property type="entry name" value="AMINOPEPTIDASE-RELATED"/>
    <property type="match status" value="1"/>
</dbReference>
<dbReference type="GO" id="GO:0005615">
    <property type="term" value="C:extracellular space"/>
    <property type="evidence" value="ECO:0007669"/>
    <property type="project" value="TreeGrafter"/>
</dbReference>
<dbReference type="GO" id="GO:0042277">
    <property type="term" value="F:peptide binding"/>
    <property type="evidence" value="ECO:0007669"/>
    <property type="project" value="TreeGrafter"/>
</dbReference>
<protein>
    <recommendedName>
        <fullName evidence="3">ERAP1-like C-terminal domain-containing protein</fullName>
    </recommendedName>
</protein>
<dbReference type="AlphaFoldDB" id="A0A9P0APP7"/>
<dbReference type="GO" id="GO:0043171">
    <property type="term" value="P:peptide catabolic process"/>
    <property type="evidence" value="ECO:0007669"/>
    <property type="project" value="TreeGrafter"/>
</dbReference>
<gene>
    <name evidence="4" type="ORF">BEMITA_LOCUS13390</name>
</gene>
<dbReference type="Proteomes" id="UP001152759">
    <property type="component" value="Chromosome 9"/>
</dbReference>
<evidence type="ECO:0000313" key="4">
    <source>
        <dbReference type="EMBL" id="CAH0395174.1"/>
    </source>
</evidence>
<reference evidence="4" key="1">
    <citation type="submission" date="2021-12" db="EMBL/GenBank/DDBJ databases">
        <authorList>
            <person name="King R."/>
        </authorList>
    </citation>
    <scope>NUCLEOTIDE SEQUENCE</scope>
</reference>
<dbReference type="PANTHER" id="PTHR11533">
    <property type="entry name" value="PROTEASE M1 ZINC METALLOPROTEASE"/>
    <property type="match status" value="1"/>
</dbReference>
<dbReference type="InterPro" id="IPR024571">
    <property type="entry name" value="ERAP1-like_C_dom"/>
</dbReference>
<evidence type="ECO:0000256" key="2">
    <source>
        <dbReference type="SAM" id="MobiDB-lite"/>
    </source>
</evidence>
<proteinExistence type="inferred from homology"/>
<dbReference type="GO" id="GO:0070006">
    <property type="term" value="F:metalloaminopeptidase activity"/>
    <property type="evidence" value="ECO:0007669"/>
    <property type="project" value="TreeGrafter"/>
</dbReference>
<organism evidence="4 5">
    <name type="scientific">Bemisia tabaci</name>
    <name type="common">Sweetpotato whitefly</name>
    <name type="synonym">Aleurodes tabaci</name>
    <dbReference type="NCBI Taxonomy" id="7038"/>
    <lineage>
        <taxon>Eukaryota</taxon>
        <taxon>Metazoa</taxon>
        <taxon>Ecdysozoa</taxon>
        <taxon>Arthropoda</taxon>
        <taxon>Hexapoda</taxon>
        <taxon>Insecta</taxon>
        <taxon>Pterygota</taxon>
        <taxon>Neoptera</taxon>
        <taxon>Paraneoptera</taxon>
        <taxon>Hemiptera</taxon>
        <taxon>Sternorrhyncha</taxon>
        <taxon>Aleyrodoidea</taxon>
        <taxon>Aleyrodidae</taxon>
        <taxon>Aleyrodinae</taxon>
        <taxon>Bemisia</taxon>
    </lineage>
</organism>
<evidence type="ECO:0000313" key="5">
    <source>
        <dbReference type="Proteomes" id="UP001152759"/>
    </source>
</evidence>
<dbReference type="Gene3D" id="1.25.50.20">
    <property type="match status" value="1"/>
</dbReference>
<sequence length="362" mass="40780">MCWKHGENDDGLRESDTCERGLSVARTGGLTGEAEERNRYGGTVAKMVRDRESRSTVATNGRGPWRVRPHRTHLSQEAPAPGIPVGPARCNRFQPGSSLGPGERCPAGATSDSKDCDTSGLNSNERRPSGEMPSNDRVGKINHFRVRIVIYSDFPFDLVCLAKGERRAVYNNENPDSINPIPKNILRQISCTAVKNGGDEEWDFLWERYLNSDSASEKSSILSALTCSRKVWTLKRYLDWSIDEFSRIPPQDSVHIFEAVAENEVGFEVAKDFFEERIPDIFTYHGADNAIMGRYIQVVADQMTSIKEYNEIKALTEKFDEYFKVSKPAVERALDTIDSNVKWHAAHYVKIPQYLAPSLRTL</sequence>
<dbReference type="InterPro" id="IPR050344">
    <property type="entry name" value="Peptidase_M1_aminopeptidases"/>
</dbReference>
<dbReference type="GO" id="GO:0006508">
    <property type="term" value="P:proteolysis"/>
    <property type="evidence" value="ECO:0007669"/>
    <property type="project" value="TreeGrafter"/>
</dbReference>
<dbReference type="Pfam" id="PF11838">
    <property type="entry name" value="ERAP1_C"/>
    <property type="match status" value="1"/>
</dbReference>
<accession>A0A9P0APP7</accession>